<dbReference type="Gene3D" id="3.90.25.10">
    <property type="entry name" value="UDP-galactose 4-epimerase, domain 1"/>
    <property type="match status" value="1"/>
</dbReference>
<protein>
    <recommendedName>
        <fullName evidence="3">NmrA-like domain-containing protein</fullName>
    </recommendedName>
</protein>
<dbReference type="STRING" id="759272.G0S2R5"/>
<dbReference type="GeneID" id="18255857"/>
<organism evidence="5">
    <name type="scientific">Chaetomium thermophilum (strain DSM 1495 / CBS 144.50 / IMI 039719)</name>
    <name type="common">Thermochaetoides thermophila</name>
    <dbReference type="NCBI Taxonomy" id="759272"/>
    <lineage>
        <taxon>Eukaryota</taxon>
        <taxon>Fungi</taxon>
        <taxon>Dikarya</taxon>
        <taxon>Ascomycota</taxon>
        <taxon>Pezizomycotina</taxon>
        <taxon>Sordariomycetes</taxon>
        <taxon>Sordariomycetidae</taxon>
        <taxon>Sordariales</taxon>
        <taxon>Chaetomiaceae</taxon>
        <taxon>Thermochaetoides</taxon>
    </lineage>
</organism>
<dbReference type="CDD" id="cd05259">
    <property type="entry name" value="PCBER_SDR_a"/>
    <property type="match status" value="1"/>
</dbReference>
<dbReference type="Proteomes" id="UP000008066">
    <property type="component" value="Unassembled WGS sequence"/>
</dbReference>
<feature type="domain" description="NmrA-like" evidence="3">
    <location>
        <begin position="5"/>
        <end position="228"/>
    </location>
</feature>
<evidence type="ECO:0000313" key="4">
    <source>
        <dbReference type="EMBL" id="EGS22298.1"/>
    </source>
</evidence>
<dbReference type="GO" id="GO:0016491">
    <property type="term" value="F:oxidoreductase activity"/>
    <property type="evidence" value="ECO:0007669"/>
    <property type="project" value="UniProtKB-KW"/>
</dbReference>
<dbReference type="PANTHER" id="PTHR47706:SF10">
    <property type="entry name" value="NMRA-LIKE DOMAIN-CONTAINING PROTEIN"/>
    <property type="match status" value="1"/>
</dbReference>
<dbReference type="AlphaFoldDB" id="G0S2R5"/>
<dbReference type="InterPro" id="IPR008030">
    <property type="entry name" value="NmrA-like"/>
</dbReference>
<dbReference type="eggNOG" id="ENOG502S12R">
    <property type="taxonomic scope" value="Eukaryota"/>
</dbReference>
<dbReference type="Pfam" id="PF05368">
    <property type="entry name" value="NmrA"/>
    <property type="match status" value="1"/>
</dbReference>
<evidence type="ECO:0000256" key="1">
    <source>
        <dbReference type="ARBA" id="ARBA00022857"/>
    </source>
</evidence>
<dbReference type="OMA" id="GNIGTHI"/>
<keyword evidence="2" id="KW-0560">Oxidoreductase</keyword>
<evidence type="ECO:0000313" key="5">
    <source>
        <dbReference type="Proteomes" id="UP000008066"/>
    </source>
</evidence>
<dbReference type="KEGG" id="cthr:CTHT_0018190"/>
<dbReference type="EMBL" id="GL988040">
    <property type="protein sequence ID" value="EGS22298.1"/>
    <property type="molecule type" value="Genomic_DNA"/>
</dbReference>
<dbReference type="Gene3D" id="3.40.50.720">
    <property type="entry name" value="NAD(P)-binding Rossmann-like Domain"/>
    <property type="match status" value="1"/>
</dbReference>
<accession>G0S2R5</accession>
<dbReference type="InterPro" id="IPR045312">
    <property type="entry name" value="PCBER-like"/>
</dbReference>
<reference evidence="4 5" key="1">
    <citation type="journal article" date="2011" name="Cell">
        <title>Insight into structure and assembly of the nuclear pore complex by utilizing the genome of a eukaryotic thermophile.</title>
        <authorList>
            <person name="Amlacher S."/>
            <person name="Sarges P."/>
            <person name="Flemming D."/>
            <person name="van Noort V."/>
            <person name="Kunze R."/>
            <person name="Devos D.P."/>
            <person name="Arumugam M."/>
            <person name="Bork P."/>
            <person name="Hurt E."/>
        </authorList>
    </citation>
    <scope>NUCLEOTIDE SEQUENCE [LARGE SCALE GENOMIC DNA]</scope>
    <source>
        <strain evidence="5">DSM 1495 / CBS 144.50 / IMI 039719</strain>
    </source>
</reference>
<dbReference type="InterPro" id="IPR036291">
    <property type="entry name" value="NAD(P)-bd_dom_sf"/>
</dbReference>
<name>G0S2R5_CHATD</name>
<dbReference type="PANTHER" id="PTHR47706">
    <property type="entry name" value="NMRA-LIKE FAMILY PROTEIN"/>
    <property type="match status" value="1"/>
</dbReference>
<evidence type="ECO:0000259" key="3">
    <source>
        <dbReference type="Pfam" id="PF05368"/>
    </source>
</evidence>
<dbReference type="RefSeq" id="XP_006692317.1">
    <property type="nucleotide sequence ID" value="XM_006692254.1"/>
</dbReference>
<keyword evidence="1" id="KW-0521">NADP</keyword>
<proteinExistence type="predicted"/>
<dbReference type="SUPFAM" id="SSF51735">
    <property type="entry name" value="NAD(P)-binding Rossmann-fold domains"/>
    <property type="match status" value="1"/>
</dbReference>
<dbReference type="OrthoDB" id="9984533at2759"/>
<gene>
    <name evidence="4" type="ORF">CTHT_0018190</name>
</gene>
<dbReference type="InterPro" id="IPR051609">
    <property type="entry name" value="NmrA/Isoflavone_reductase-like"/>
</dbReference>
<evidence type="ECO:0000256" key="2">
    <source>
        <dbReference type="ARBA" id="ARBA00023002"/>
    </source>
</evidence>
<dbReference type="HOGENOM" id="CLU_044876_3_3_1"/>
<sequence>MTTIKNVAVLGATGNVGPAITSALASSGFTVTVLTRSAQPPSNLPPNVTVRTVDYTSRDSLSSALAGQDAVISALAGAAVPLQKQVIDVAAEVGVKRFVPSEFGINTRKARGSAIGKILGGKIEVVDYLKEKEGSGLTWTGVATGLFFDWGLERTGLGVINLKERTSTVVDSGNERFQTSTLAQVGRAVVHVLQHPDETANKYISTSSFNVSQNEIISAVEDLTGTKFPVTARQSSADLQKSGEEKLAKGDWTAFFDLLRAWNNGDGRGNALSEEESGNKLIGLEGEDLKTVLREWLRKEGVLKA</sequence>
<keyword evidence="5" id="KW-1185">Reference proteome</keyword>